<evidence type="ECO:0000313" key="2">
    <source>
        <dbReference type="EMBL" id="MCK7594828.1"/>
    </source>
</evidence>
<sequence length="144" mass="15627">MNPATTSMQRAVPWLTLAGALPFAACVLAALLWPQRGGMALNLFIAYGALILSFIGGTRWGAALLSGAGPWRFVEAVLPSLLGLAALATHFRPSIALGLLAGGFLVWWWLDRADPRWPPAYRTLRGVVTSIVVLLHLSWWVLPR</sequence>
<reference evidence="2" key="1">
    <citation type="submission" date="2022-04" db="EMBL/GenBank/DDBJ databases">
        <title>Lysobacter sp. CAU 1642 isolated from sea sand.</title>
        <authorList>
            <person name="Kim W."/>
        </authorList>
    </citation>
    <scope>NUCLEOTIDE SEQUENCE</scope>
    <source>
        <strain evidence="2">CAU 1642</strain>
    </source>
</reference>
<dbReference type="EMBL" id="JALNMH010000012">
    <property type="protein sequence ID" value="MCK7594828.1"/>
    <property type="molecule type" value="Genomic_DNA"/>
</dbReference>
<feature type="transmembrane region" description="Helical" evidence="1">
    <location>
        <begin position="39"/>
        <end position="57"/>
    </location>
</feature>
<keyword evidence="3" id="KW-1185">Reference proteome</keyword>
<keyword evidence="1" id="KW-1133">Transmembrane helix</keyword>
<dbReference type="Proteomes" id="UP001431449">
    <property type="component" value="Unassembled WGS sequence"/>
</dbReference>
<evidence type="ECO:0000313" key="3">
    <source>
        <dbReference type="Proteomes" id="UP001431449"/>
    </source>
</evidence>
<dbReference type="PANTHER" id="PTHR15887:SF1">
    <property type="entry name" value="TRANSMEMBRANE PROTEIN 69"/>
    <property type="match status" value="1"/>
</dbReference>
<protein>
    <submittedName>
        <fullName evidence="2">DUF3429 domain-containing protein</fullName>
    </submittedName>
</protein>
<proteinExistence type="predicted"/>
<feature type="transmembrane region" description="Helical" evidence="1">
    <location>
        <begin position="94"/>
        <end position="110"/>
    </location>
</feature>
<comment type="caution">
    <text evidence="2">The sequence shown here is derived from an EMBL/GenBank/DDBJ whole genome shotgun (WGS) entry which is preliminary data.</text>
</comment>
<gene>
    <name evidence="2" type="ORF">M0G41_14235</name>
</gene>
<feature type="transmembrane region" description="Helical" evidence="1">
    <location>
        <begin position="122"/>
        <end position="142"/>
    </location>
</feature>
<accession>A0ABT0GJX7</accession>
<dbReference type="PANTHER" id="PTHR15887">
    <property type="entry name" value="TRANSMEMBRANE PROTEIN 69"/>
    <property type="match status" value="1"/>
</dbReference>
<dbReference type="RefSeq" id="WP_248210482.1">
    <property type="nucleotide sequence ID" value="NZ_JALNMH010000012.1"/>
</dbReference>
<evidence type="ECO:0000256" key="1">
    <source>
        <dbReference type="SAM" id="Phobius"/>
    </source>
</evidence>
<feature type="transmembrane region" description="Helical" evidence="1">
    <location>
        <begin position="12"/>
        <end position="33"/>
    </location>
</feature>
<dbReference type="Pfam" id="PF11911">
    <property type="entry name" value="DUF3429"/>
    <property type="match status" value="1"/>
</dbReference>
<keyword evidence="1" id="KW-0472">Membrane</keyword>
<dbReference type="InterPro" id="IPR021836">
    <property type="entry name" value="DUF3429"/>
</dbReference>
<name>A0ABT0GJX7_9GAMM</name>
<keyword evidence="1" id="KW-0812">Transmembrane</keyword>
<organism evidence="2 3">
    <name type="scientific">Pseudomarimonas salicorniae</name>
    <dbReference type="NCBI Taxonomy" id="2933270"/>
    <lineage>
        <taxon>Bacteria</taxon>
        <taxon>Pseudomonadati</taxon>
        <taxon>Pseudomonadota</taxon>
        <taxon>Gammaproteobacteria</taxon>
        <taxon>Lysobacterales</taxon>
        <taxon>Lysobacteraceae</taxon>
        <taxon>Pseudomarimonas</taxon>
    </lineage>
</organism>